<sequence length="42" mass="4900">MAAVDVLILKELKKQQKCKKRTKYKQMNKKLNFFVATCAHSS</sequence>
<evidence type="ECO:0000313" key="2">
    <source>
        <dbReference type="EMBL" id="MDO7858958.1"/>
    </source>
</evidence>
<evidence type="ECO:0000313" key="4">
    <source>
        <dbReference type="Proteomes" id="UP001176478"/>
    </source>
</evidence>
<dbReference type="Proteomes" id="UP001156701">
    <property type="component" value="Unassembled WGS sequence"/>
</dbReference>
<organism evidence="1 3">
    <name type="scientific">Providencia huashanensis</name>
    <dbReference type="NCBI Taxonomy" id="3037798"/>
    <lineage>
        <taxon>Bacteria</taxon>
        <taxon>Pseudomonadati</taxon>
        <taxon>Pseudomonadota</taxon>
        <taxon>Gammaproteobacteria</taxon>
        <taxon>Enterobacterales</taxon>
        <taxon>Morganellaceae</taxon>
        <taxon>Providencia</taxon>
    </lineage>
</organism>
<proteinExistence type="predicted"/>
<evidence type="ECO:0000313" key="3">
    <source>
        <dbReference type="Proteomes" id="UP001156701"/>
    </source>
</evidence>
<keyword evidence="4" id="KW-1185">Reference proteome</keyword>
<accession>A0AA42K1Q2</accession>
<comment type="caution">
    <text evidence="1">The sequence shown here is derived from an EMBL/GenBank/DDBJ whole genome shotgun (WGS) entry which is preliminary data.</text>
</comment>
<dbReference type="RefSeq" id="WP_257786024.1">
    <property type="nucleotide sequence ID" value="NZ_JARRYG010000048.1"/>
</dbReference>
<evidence type="ECO:0000313" key="1">
    <source>
        <dbReference type="EMBL" id="MDG4698959.1"/>
    </source>
</evidence>
<dbReference type="Proteomes" id="UP001176478">
    <property type="component" value="Unassembled WGS sequence"/>
</dbReference>
<protein>
    <submittedName>
        <fullName evidence="1">Uncharacterized protein</fullName>
    </submittedName>
</protein>
<name>A0AA42K1Q2_9GAMM</name>
<reference evidence="2" key="2">
    <citation type="submission" date="2023-07" db="EMBL/GenBank/DDBJ databases">
        <authorList>
            <person name="Yang W."/>
            <person name="Chen J."/>
            <person name="Ji P."/>
            <person name="Hu F."/>
        </authorList>
    </citation>
    <scope>NUCLEOTIDE SEQUENCE</scope>
    <source>
        <strain evidence="2">CRE-138-0111</strain>
    </source>
</reference>
<gene>
    <name evidence="1" type="ORF">P7V44_22320</name>
    <name evidence="2" type="ORF">Q5E86_22035</name>
</gene>
<dbReference type="EMBL" id="JARRYG010000048">
    <property type="protein sequence ID" value="MDG4698959.1"/>
    <property type="molecule type" value="Genomic_DNA"/>
</dbReference>
<dbReference type="EMBL" id="JAUQTG010000028">
    <property type="protein sequence ID" value="MDO7858958.1"/>
    <property type="molecule type" value="Genomic_DNA"/>
</dbReference>
<reference evidence="2" key="3">
    <citation type="journal article" date="2024" name="Int. J. Antimicrob. Agents">
        <title>Identification of a novel Providencia species showing multi-drug-resistant in three patients with hospital-acquired infection.</title>
        <authorList>
            <person name="Yang W."/>
            <person name="Chen J."/>
            <person name="Yang F."/>
            <person name="Ji P."/>
            <person name="Shen S."/>
            <person name="Yin D."/>
            <person name="Hu F."/>
        </authorList>
    </citation>
    <scope>NUCLEOTIDE SEQUENCE</scope>
    <source>
        <strain evidence="2">CRE-138-0111</strain>
    </source>
</reference>
<reference evidence="1" key="1">
    <citation type="submission" date="2023-03" db="EMBL/GenBank/DDBJ databases">
        <title>a new species belonging to Providencia genus.</title>
        <authorList>
            <person name="Yang W."/>
            <person name="Hu F."/>
            <person name="Shen S."/>
            <person name="Ding L."/>
            <person name="Yin D."/>
        </authorList>
    </citation>
    <scope>NUCLEOTIDE SEQUENCE</scope>
    <source>
        <strain evidence="1">CRE-3FA-0001</strain>
    </source>
</reference>
<dbReference type="AlphaFoldDB" id="A0AA42K1Q2"/>